<dbReference type="InterPro" id="IPR012338">
    <property type="entry name" value="Beta-lactam/transpept-like"/>
</dbReference>
<reference evidence="3" key="1">
    <citation type="journal article" date="2019" name="Int. J. Syst. Evol. Microbiol.">
        <title>The Global Catalogue of Microorganisms (GCM) 10K type strain sequencing project: providing services to taxonomists for standard genome sequencing and annotation.</title>
        <authorList>
            <consortium name="The Broad Institute Genomics Platform"/>
            <consortium name="The Broad Institute Genome Sequencing Center for Infectious Disease"/>
            <person name="Wu L."/>
            <person name="Ma J."/>
        </authorList>
    </citation>
    <scope>NUCLEOTIDE SEQUENCE [LARGE SCALE GENOMIC DNA]</scope>
    <source>
        <strain evidence="3">JCM 13850</strain>
    </source>
</reference>
<name>A0ABP5L5F8_9ACTN</name>
<dbReference type="PANTHER" id="PTHR43319:SF3">
    <property type="entry name" value="BETA-LACTAMASE-RELATED DOMAIN-CONTAINING PROTEIN"/>
    <property type="match status" value="1"/>
</dbReference>
<protein>
    <submittedName>
        <fullName evidence="2">Serine hydrolase domain-containing protein</fullName>
    </submittedName>
</protein>
<dbReference type="Proteomes" id="UP001501020">
    <property type="component" value="Unassembled WGS sequence"/>
</dbReference>
<feature type="domain" description="Beta-lactamase-related" evidence="1">
    <location>
        <begin position="31"/>
        <end position="362"/>
    </location>
</feature>
<dbReference type="EMBL" id="BAAAMR010000030">
    <property type="protein sequence ID" value="GAA2140151.1"/>
    <property type="molecule type" value="Genomic_DNA"/>
</dbReference>
<proteinExistence type="predicted"/>
<evidence type="ECO:0000313" key="3">
    <source>
        <dbReference type="Proteomes" id="UP001501020"/>
    </source>
</evidence>
<comment type="caution">
    <text evidence="2">The sequence shown here is derived from an EMBL/GenBank/DDBJ whole genome shotgun (WGS) entry which is preliminary data.</text>
</comment>
<evidence type="ECO:0000313" key="2">
    <source>
        <dbReference type="EMBL" id="GAA2140151.1"/>
    </source>
</evidence>
<organism evidence="2 3">
    <name type="scientific">Actinomadura napierensis</name>
    <dbReference type="NCBI Taxonomy" id="267854"/>
    <lineage>
        <taxon>Bacteria</taxon>
        <taxon>Bacillati</taxon>
        <taxon>Actinomycetota</taxon>
        <taxon>Actinomycetes</taxon>
        <taxon>Streptosporangiales</taxon>
        <taxon>Thermomonosporaceae</taxon>
        <taxon>Actinomadura</taxon>
    </lineage>
</organism>
<dbReference type="GO" id="GO:0016787">
    <property type="term" value="F:hydrolase activity"/>
    <property type="evidence" value="ECO:0007669"/>
    <property type="project" value="UniProtKB-KW"/>
</dbReference>
<dbReference type="RefSeq" id="WP_344268152.1">
    <property type="nucleotide sequence ID" value="NZ_BAAAMR010000030.1"/>
</dbReference>
<evidence type="ECO:0000259" key="1">
    <source>
        <dbReference type="Pfam" id="PF00144"/>
    </source>
</evidence>
<dbReference type="PANTHER" id="PTHR43319">
    <property type="entry name" value="BETA-LACTAMASE-RELATED"/>
    <property type="match status" value="1"/>
</dbReference>
<sequence>MSAGARGHVAPGYEAVLDAFAAMAGADPTYCAQFAAYRGGTAVVDLTCGTWADDALLPVFSCGKGAIGVTVAHLVERGRLDLDARVADHWPEFAAAGKRDVAVRQLLSHQAGLPTVDGGYSAAELLAHDGLAERLAAQRPFWRPGAAFAYHGVTIGTLADELVRRVTGRTLAEVFRDDIAAPRGIDVHLGVPAALDARVVPVDLPNDEELEAGMASVPVSAPDSLGAMVAPADSGPVWTWVNGEEPRRVGPPALGGLATARGLARMYAALGHEAGGPRIAGDDVIAQVSQLQVAGDDLLSGLPFRYGIVFQRPVEPRLAYGSFQAFGHDGLGGAAGVCDPFYGLAFGYTVKRIPLPPRCDARALRLMRAVRAALTG</sequence>
<accession>A0ABP5L5F8</accession>
<keyword evidence="2" id="KW-0378">Hydrolase</keyword>
<keyword evidence="3" id="KW-1185">Reference proteome</keyword>
<dbReference type="InterPro" id="IPR052907">
    <property type="entry name" value="Beta-lactamase/esterase"/>
</dbReference>
<gene>
    <name evidence="2" type="ORF">GCM10009727_37040</name>
</gene>
<dbReference type="InterPro" id="IPR001466">
    <property type="entry name" value="Beta-lactam-related"/>
</dbReference>
<dbReference type="SUPFAM" id="SSF56601">
    <property type="entry name" value="beta-lactamase/transpeptidase-like"/>
    <property type="match status" value="1"/>
</dbReference>
<dbReference type="Gene3D" id="3.40.710.10">
    <property type="entry name" value="DD-peptidase/beta-lactamase superfamily"/>
    <property type="match status" value="1"/>
</dbReference>
<dbReference type="Pfam" id="PF00144">
    <property type="entry name" value="Beta-lactamase"/>
    <property type="match status" value="1"/>
</dbReference>